<keyword evidence="1" id="KW-0732">Signal</keyword>
<evidence type="ECO:0000313" key="2">
    <source>
        <dbReference type="EMBL" id="QCP52337.1"/>
    </source>
</evidence>
<sequence length="236" mass="25253">MRQFADRTHRAKLASRTVMLAACLSALLASVTSNAQEAAASAALPPQQKSVQTITPIFGQLVGFTLPAGFNPADFEKTQGDNYIRESVLKGETVDHWTQMITVTGIKGLGSNPDANPRVLAETIAGGFHRACPDTFAVNPFGDAKVAGFSGFVAVIRCGSISDGASTHSETAIVMTLKGTSDYYTMQWAERGPVATDELASENSKWLDRLRQLSPIRLCPIVPGERAPYPSCLQAH</sequence>
<protein>
    <submittedName>
        <fullName evidence="2">Uncharacterized protein</fullName>
    </submittedName>
</protein>
<dbReference type="KEGG" id="tvl:FAZ95_24470"/>
<evidence type="ECO:0000313" key="3">
    <source>
        <dbReference type="Proteomes" id="UP000298656"/>
    </source>
</evidence>
<dbReference type="Proteomes" id="UP000298656">
    <property type="component" value="Chromosome 2"/>
</dbReference>
<dbReference type="RefSeq" id="WP_137335110.1">
    <property type="nucleotide sequence ID" value="NZ_CP040078.1"/>
</dbReference>
<dbReference type="OrthoDB" id="8564128at2"/>
<name>A0A4P8IVR2_9BURK</name>
<feature type="chain" id="PRO_5020740971" evidence="1">
    <location>
        <begin position="36"/>
        <end position="236"/>
    </location>
</feature>
<accession>A0A4P8IVR2</accession>
<dbReference type="EMBL" id="CP040078">
    <property type="protein sequence ID" value="QCP52337.1"/>
    <property type="molecule type" value="Genomic_DNA"/>
</dbReference>
<reference evidence="2 3" key="1">
    <citation type="submission" date="2019-05" db="EMBL/GenBank/DDBJ databases">
        <title>Burkholderia sp. DHOD12, isolated from subtropical forest soil.</title>
        <authorList>
            <person name="Gao Z.-H."/>
            <person name="Qiu L.-H."/>
        </authorList>
    </citation>
    <scope>NUCLEOTIDE SEQUENCE [LARGE SCALE GENOMIC DNA]</scope>
    <source>
        <strain evidence="2 3">DHOD12</strain>
    </source>
</reference>
<organism evidence="2 3">
    <name type="scientific">Trinickia violacea</name>
    <dbReference type="NCBI Taxonomy" id="2571746"/>
    <lineage>
        <taxon>Bacteria</taxon>
        <taxon>Pseudomonadati</taxon>
        <taxon>Pseudomonadota</taxon>
        <taxon>Betaproteobacteria</taxon>
        <taxon>Burkholderiales</taxon>
        <taxon>Burkholderiaceae</taxon>
        <taxon>Trinickia</taxon>
    </lineage>
</organism>
<dbReference type="AlphaFoldDB" id="A0A4P8IVR2"/>
<evidence type="ECO:0000256" key="1">
    <source>
        <dbReference type="SAM" id="SignalP"/>
    </source>
</evidence>
<gene>
    <name evidence="2" type="ORF">FAZ95_24470</name>
</gene>
<keyword evidence="3" id="KW-1185">Reference proteome</keyword>
<proteinExistence type="predicted"/>
<feature type="signal peptide" evidence="1">
    <location>
        <begin position="1"/>
        <end position="35"/>
    </location>
</feature>